<accession>A0A9D3A1H6</accession>
<dbReference type="Proteomes" id="UP000786989">
    <property type="component" value="Unassembled WGS sequence"/>
</dbReference>
<comment type="similarity">
    <text evidence="2 4">Belongs to the bacterial solute-binding protein 3 family.</text>
</comment>
<keyword evidence="3 5" id="KW-0732">Signal</keyword>
<comment type="caution">
    <text evidence="7">The sequence shown here is derived from an EMBL/GenBank/DDBJ whole genome shotgun (WGS) entry which is preliminary data.</text>
</comment>
<evidence type="ECO:0000256" key="3">
    <source>
        <dbReference type="ARBA" id="ARBA00022729"/>
    </source>
</evidence>
<proteinExistence type="inferred from homology"/>
<reference evidence="7" key="1">
    <citation type="journal article" date="2021" name="PeerJ">
        <title>Extensive microbial diversity within the chicken gut microbiome revealed by metagenomics and culture.</title>
        <authorList>
            <person name="Gilroy R."/>
            <person name="Ravi A."/>
            <person name="Getino M."/>
            <person name="Pursley I."/>
            <person name="Horton D.L."/>
            <person name="Alikhan N.F."/>
            <person name="Baker D."/>
            <person name="Gharbi K."/>
            <person name="Hall N."/>
            <person name="Watson M."/>
            <person name="Adriaenssens E.M."/>
            <person name="Foster-Nyarko E."/>
            <person name="Jarju S."/>
            <person name="Secka A."/>
            <person name="Antonio M."/>
            <person name="Oren A."/>
            <person name="Chaudhuri R.R."/>
            <person name="La Ragione R."/>
            <person name="Hildebrand F."/>
            <person name="Pallen M.J."/>
        </authorList>
    </citation>
    <scope>NUCLEOTIDE SEQUENCE</scope>
    <source>
        <strain evidence="7">ChiGjej6B6-11269</strain>
    </source>
</reference>
<feature type="chain" id="PRO_5039226708" evidence="5">
    <location>
        <begin position="26"/>
        <end position="275"/>
    </location>
</feature>
<dbReference type="SMART" id="SM00062">
    <property type="entry name" value="PBPb"/>
    <property type="match status" value="1"/>
</dbReference>
<dbReference type="EMBL" id="DYWI01000121">
    <property type="protein sequence ID" value="HJF65748.1"/>
    <property type="molecule type" value="Genomic_DNA"/>
</dbReference>
<dbReference type="InterPro" id="IPR018313">
    <property type="entry name" value="SBP_3_CS"/>
</dbReference>
<organism evidence="7 8">
    <name type="scientific">Slackia equolifaciens</name>
    <dbReference type="NCBI Taxonomy" id="498718"/>
    <lineage>
        <taxon>Bacteria</taxon>
        <taxon>Bacillati</taxon>
        <taxon>Actinomycetota</taxon>
        <taxon>Coriobacteriia</taxon>
        <taxon>Eggerthellales</taxon>
        <taxon>Eggerthellaceae</taxon>
        <taxon>Slackia</taxon>
    </lineage>
</organism>
<feature type="signal peptide" evidence="5">
    <location>
        <begin position="1"/>
        <end position="25"/>
    </location>
</feature>
<dbReference type="PANTHER" id="PTHR35936">
    <property type="entry name" value="MEMBRANE-BOUND LYTIC MUREIN TRANSGLYCOSYLASE F"/>
    <property type="match status" value="1"/>
</dbReference>
<dbReference type="Gene3D" id="3.40.190.10">
    <property type="entry name" value="Periplasmic binding protein-like II"/>
    <property type="match status" value="2"/>
</dbReference>
<dbReference type="SUPFAM" id="SSF53850">
    <property type="entry name" value="Periplasmic binding protein-like II"/>
    <property type="match status" value="1"/>
</dbReference>
<evidence type="ECO:0000256" key="2">
    <source>
        <dbReference type="ARBA" id="ARBA00010333"/>
    </source>
</evidence>
<dbReference type="AlphaFoldDB" id="A0A9D3A1H6"/>
<evidence type="ECO:0000256" key="5">
    <source>
        <dbReference type="SAM" id="SignalP"/>
    </source>
</evidence>
<dbReference type="PROSITE" id="PS01039">
    <property type="entry name" value="SBP_BACTERIAL_3"/>
    <property type="match status" value="1"/>
</dbReference>
<sequence>MGKKSKLVAAALVFVVAAFSLVCMAGCSADSQEEASSGTGTLRVGVRDDIMNFSYLNDQTGKHYGLEVDIANEMAKRLGYADVEFVSVTPDSRKDMLLNGEVDCLVACYSIADSRLENFDFSPAYYTDRAIVMVENSSLITDVEQLEGKTVGIMSGSNAGPVFATKMYELGVIGPDVVENTDEYTQYQGILVKKIATYEELSKALETGEVDAAAMDNSIASTHMNEDRSILDVNLGDQEYGVATQKDSELSSNVASAIQEMLDDGTIAAYIDKWN</sequence>
<evidence type="ECO:0000256" key="1">
    <source>
        <dbReference type="ARBA" id="ARBA00004196"/>
    </source>
</evidence>
<gene>
    <name evidence="7" type="ORF">K8U77_06500</name>
</gene>
<feature type="domain" description="Solute-binding protein family 3/N-terminal" evidence="6">
    <location>
        <begin position="41"/>
        <end position="275"/>
    </location>
</feature>
<evidence type="ECO:0000313" key="7">
    <source>
        <dbReference type="EMBL" id="HJF65748.1"/>
    </source>
</evidence>
<evidence type="ECO:0000313" key="8">
    <source>
        <dbReference type="Proteomes" id="UP000786989"/>
    </source>
</evidence>
<dbReference type="Pfam" id="PF00497">
    <property type="entry name" value="SBP_bac_3"/>
    <property type="match status" value="1"/>
</dbReference>
<reference evidence="7" key="2">
    <citation type="submission" date="2021-09" db="EMBL/GenBank/DDBJ databases">
        <authorList>
            <person name="Gilroy R."/>
        </authorList>
    </citation>
    <scope>NUCLEOTIDE SEQUENCE</scope>
    <source>
        <strain evidence="7">ChiGjej6B6-11269</strain>
    </source>
</reference>
<dbReference type="PANTHER" id="PTHR35936:SF17">
    <property type="entry name" value="ARGININE-BINDING EXTRACELLULAR PROTEIN ARTP"/>
    <property type="match status" value="1"/>
</dbReference>
<evidence type="ECO:0000259" key="6">
    <source>
        <dbReference type="SMART" id="SM00062"/>
    </source>
</evidence>
<dbReference type="GO" id="GO:0030313">
    <property type="term" value="C:cell envelope"/>
    <property type="evidence" value="ECO:0007669"/>
    <property type="project" value="UniProtKB-SubCell"/>
</dbReference>
<dbReference type="InterPro" id="IPR001638">
    <property type="entry name" value="Solute-binding_3/MltF_N"/>
</dbReference>
<evidence type="ECO:0000256" key="4">
    <source>
        <dbReference type="RuleBase" id="RU003744"/>
    </source>
</evidence>
<comment type="subcellular location">
    <subcellularLocation>
        <location evidence="1">Cell envelope</location>
    </subcellularLocation>
</comment>
<protein>
    <submittedName>
        <fullName evidence="7">Transporter substrate-binding domain-containing protein</fullName>
    </submittedName>
</protein>
<name>A0A9D3A1H6_9ACTN</name>